<dbReference type="PANTHER" id="PTHR15175:SF0">
    <property type="entry name" value="SH3 DOMAIN-CONTAINING PROTEIN C23A1.17"/>
    <property type="match status" value="1"/>
</dbReference>
<dbReference type="PROSITE" id="PS50005">
    <property type="entry name" value="TPR"/>
    <property type="match status" value="1"/>
</dbReference>
<accession>A0A286UX53</accession>
<proteinExistence type="inferred from homology"/>
<dbReference type="Gene3D" id="3.10.20.90">
    <property type="entry name" value="Phosphatidylinositol 3-kinase Catalytic Subunit, Chain A, domain 1"/>
    <property type="match status" value="1"/>
</dbReference>
<dbReference type="Pfam" id="PF13181">
    <property type="entry name" value="TPR_8"/>
    <property type="match status" value="1"/>
</dbReference>
<sequence>MSLKAELETWAAALKAYDEEDFEKALDLFSRIADSSKILTNMGLIYATLGEHEAAVEQFNAATSLDQYLAVAYFQCGVSNFLLGRYDLSLRDFEEALLYLRGNQAINYEQLGLKFKLFSAEVLFNKGLSQIYLGNVDQGLRDMQDARVEKATDEHNVIDDAIADRGEGYTVFSIPVGVLYRPSENKMKNTKTKDYMGKAKLIATESAEEAYTEFSGVARKARGFTGTGAPIPETSLGRSQTVPPPRVAVDDTRPSNLMRSRTILPVADRSQAPGAGVNNGGLGGPGLQRSATSIRPGMSPNNMSPMSPPGPTRGLSVRKPNPSSPGQADAPPAPPAKGDAPRLTEIYDDYIAGYAEEAPPPVPPAGQSRVAAWARNNANPGNPPSRAPSTRAPSAFGSYSSASGRRKPTRRPTVGGSGGSSRGRVMSAYEEEEEGYVSGEYEETFELSKIRVKLHYQDDVRGMTMTPEMQWLEFLDRVSQKFGRPSNSLNMKFQDEDGGKITLRDDSDFELAIETVREISRGRAEGKLQIWISDL</sequence>
<dbReference type="SUPFAM" id="SSF48452">
    <property type="entry name" value="TPR-like"/>
    <property type="match status" value="1"/>
</dbReference>
<keyword evidence="6 7" id="KW-0802">TPR repeat</keyword>
<evidence type="ECO:0000256" key="5">
    <source>
        <dbReference type="ARBA" id="ARBA00022737"/>
    </source>
</evidence>
<protein>
    <submittedName>
        <fullName evidence="10">NADPH oxidase regulator</fullName>
    </submittedName>
</protein>
<evidence type="ECO:0000256" key="2">
    <source>
        <dbReference type="ARBA" id="ARBA00008051"/>
    </source>
</evidence>
<dbReference type="Proteomes" id="UP000217199">
    <property type="component" value="Unassembled WGS sequence"/>
</dbReference>
<keyword evidence="3" id="KW-0728">SH3 domain</keyword>
<dbReference type="InterPro" id="IPR053793">
    <property type="entry name" value="PB1-like"/>
</dbReference>
<feature type="compositionally biased region" description="Gly residues" evidence="8">
    <location>
        <begin position="277"/>
        <end position="286"/>
    </location>
</feature>
<dbReference type="GO" id="GO:0005737">
    <property type="term" value="C:cytoplasm"/>
    <property type="evidence" value="ECO:0007669"/>
    <property type="project" value="UniProtKB-SubCell"/>
</dbReference>
<dbReference type="InterPro" id="IPR011990">
    <property type="entry name" value="TPR-like_helical_dom_sf"/>
</dbReference>
<dbReference type="AlphaFoldDB" id="A0A286UX53"/>
<dbReference type="SMART" id="SM00666">
    <property type="entry name" value="PB1"/>
    <property type="match status" value="1"/>
</dbReference>
<dbReference type="InterPro" id="IPR000270">
    <property type="entry name" value="PB1_dom"/>
</dbReference>
<evidence type="ECO:0000313" key="11">
    <source>
        <dbReference type="Proteomes" id="UP000217199"/>
    </source>
</evidence>
<comment type="similarity">
    <text evidence="2">Belongs to the NCF2/NOXA1 family.</text>
</comment>
<dbReference type="Gene3D" id="1.25.40.10">
    <property type="entry name" value="Tetratricopeptide repeat domain"/>
    <property type="match status" value="1"/>
</dbReference>
<dbReference type="PROSITE" id="PS51745">
    <property type="entry name" value="PB1"/>
    <property type="match status" value="1"/>
</dbReference>
<reference evidence="10 11" key="1">
    <citation type="journal article" date="2017" name="Mol. Ecol.">
        <title>Comparative and population genomic landscape of Phellinus noxius: A hypervariable fungus causing root rot in trees.</title>
        <authorList>
            <person name="Chung C.L."/>
            <person name="Lee T.J."/>
            <person name="Akiba M."/>
            <person name="Lee H.H."/>
            <person name="Kuo T.H."/>
            <person name="Liu D."/>
            <person name="Ke H.M."/>
            <person name="Yokoi T."/>
            <person name="Roa M.B."/>
            <person name="Lu M.J."/>
            <person name="Chang Y.Y."/>
            <person name="Ann P.J."/>
            <person name="Tsai J.N."/>
            <person name="Chen C.Y."/>
            <person name="Tzean S.S."/>
            <person name="Ota Y."/>
            <person name="Hattori T."/>
            <person name="Sahashi N."/>
            <person name="Liou R.F."/>
            <person name="Kikuchi T."/>
            <person name="Tsai I.J."/>
        </authorList>
    </citation>
    <scope>NUCLEOTIDE SEQUENCE [LARGE SCALE GENOMIC DNA]</scope>
    <source>
        <strain evidence="10 11">FFPRI411160</strain>
    </source>
</reference>
<feature type="compositionally biased region" description="Low complexity" evidence="8">
    <location>
        <begin position="296"/>
        <end position="305"/>
    </location>
</feature>
<dbReference type="FunFam" id="1.25.40.10:FF:000017">
    <property type="entry name" value="NADPH oxidase regulator NoxR"/>
    <property type="match status" value="1"/>
</dbReference>
<dbReference type="InterPro" id="IPR051864">
    <property type="entry name" value="NCF2_NOXA1"/>
</dbReference>
<dbReference type="InParanoid" id="A0A286UX53"/>
<evidence type="ECO:0000256" key="1">
    <source>
        <dbReference type="ARBA" id="ARBA00004496"/>
    </source>
</evidence>
<dbReference type="PANTHER" id="PTHR15175">
    <property type="entry name" value="NEUTROPHIL CYTOSOLIC FACTOR 2, NEUTROPHIL NADPH OXIDASE FACTOR 2"/>
    <property type="match status" value="1"/>
</dbReference>
<evidence type="ECO:0000313" key="10">
    <source>
        <dbReference type="EMBL" id="PAV24166.1"/>
    </source>
</evidence>
<comment type="subcellular location">
    <subcellularLocation>
        <location evidence="1">Cytoplasm</location>
    </subcellularLocation>
</comment>
<keyword evidence="11" id="KW-1185">Reference proteome</keyword>
<feature type="region of interest" description="Disordered" evidence="8">
    <location>
        <begin position="224"/>
        <end position="341"/>
    </location>
</feature>
<keyword evidence="5" id="KW-0677">Repeat</keyword>
<evidence type="ECO:0000256" key="8">
    <source>
        <dbReference type="SAM" id="MobiDB-lite"/>
    </source>
</evidence>
<dbReference type="Pfam" id="PF00564">
    <property type="entry name" value="PB1"/>
    <property type="match status" value="1"/>
</dbReference>
<feature type="repeat" description="TPR" evidence="7">
    <location>
        <begin position="36"/>
        <end position="69"/>
    </location>
</feature>
<dbReference type="SMART" id="SM00028">
    <property type="entry name" value="TPR"/>
    <property type="match status" value="3"/>
</dbReference>
<organism evidence="10 11">
    <name type="scientific">Pyrrhoderma noxium</name>
    <dbReference type="NCBI Taxonomy" id="2282107"/>
    <lineage>
        <taxon>Eukaryota</taxon>
        <taxon>Fungi</taxon>
        <taxon>Dikarya</taxon>
        <taxon>Basidiomycota</taxon>
        <taxon>Agaricomycotina</taxon>
        <taxon>Agaricomycetes</taxon>
        <taxon>Hymenochaetales</taxon>
        <taxon>Hymenochaetaceae</taxon>
        <taxon>Pyrrhoderma</taxon>
    </lineage>
</organism>
<dbReference type="SUPFAM" id="SSF54277">
    <property type="entry name" value="CAD &amp; PB1 domains"/>
    <property type="match status" value="1"/>
</dbReference>
<evidence type="ECO:0000259" key="9">
    <source>
        <dbReference type="PROSITE" id="PS51745"/>
    </source>
</evidence>
<dbReference type="STRING" id="2282107.A0A286UX53"/>
<keyword evidence="4" id="KW-0963">Cytoplasm</keyword>
<feature type="domain" description="PB1" evidence="9">
    <location>
        <begin position="449"/>
        <end position="535"/>
    </location>
</feature>
<dbReference type="OrthoDB" id="9450131at2759"/>
<dbReference type="InterPro" id="IPR019734">
    <property type="entry name" value="TPR_rpt"/>
</dbReference>
<evidence type="ECO:0000256" key="6">
    <source>
        <dbReference type="ARBA" id="ARBA00022803"/>
    </source>
</evidence>
<name>A0A286UX53_9AGAM</name>
<feature type="region of interest" description="Disordered" evidence="8">
    <location>
        <begin position="375"/>
        <end position="426"/>
    </location>
</feature>
<evidence type="ECO:0000256" key="7">
    <source>
        <dbReference type="PROSITE-ProRule" id="PRU00339"/>
    </source>
</evidence>
<evidence type="ECO:0000256" key="4">
    <source>
        <dbReference type="ARBA" id="ARBA00022490"/>
    </source>
</evidence>
<comment type="caution">
    <text evidence="10">The sequence shown here is derived from an EMBL/GenBank/DDBJ whole genome shotgun (WGS) entry which is preliminary data.</text>
</comment>
<evidence type="ECO:0000256" key="3">
    <source>
        <dbReference type="ARBA" id="ARBA00022443"/>
    </source>
</evidence>
<gene>
    <name evidence="10" type="ORF">PNOK_0123400</name>
</gene>
<dbReference type="EMBL" id="NBII01000001">
    <property type="protein sequence ID" value="PAV24166.1"/>
    <property type="molecule type" value="Genomic_DNA"/>
</dbReference>